<dbReference type="AlphaFoldDB" id="A0A9N9CJR2"/>
<organism evidence="1 2">
    <name type="scientific">Ambispora gerdemannii</name>
    <dbReference type="NCBI Taxonomy" id="144530"/>
    <lineage>
        <taxon>Eukaryota</taxon>
        <taxon>Fungi</taxon>
        <taxon>Fungi incertae sedis</taxon>
        <taxon>Mucoromycota</taxon>
        <taxon>Glomeromycotina</taxon>
        <taxon>Glomeromycetes</taxon>
        <taxon>Archaeosporales</taxon>
        <taxon>Ambisporaceae</taxon>
        <taxon>Ambispora</taxon>
    </lineage>
</organism>
<sequence length="136" mass="15617">MLGAGDSKAHSLVDFRDIERAVEIGNSFLNQRFFHFEIRIKENSMLTISVNADSRWALIGLDDLVSALSFFAIDDDGLLRPSLEDKHQLKFSEVTREDYLLGKDKGGKERNRDLFKGLEQRKTHHFNYPRPAPLNP</sequence>
<dbReference type="Proteomes" id="UP000789831">
    <property type="component" value="Unassembled WGS sequence"/>
</dbReference>
<name>A0A9N9CJR2_9GLOM</name>
<gene>
    <name evidence="1" type="ORF">AGERDE_LOCUS9259</name>
</gene>
<dbReference type="OrthoDB" id="10254221at2759"/>
<evidence type="ECO:0000313" key="1">
    <source>
        <dbReference type="EMBL" id="CAG8604295.1"/>
    </source>
</evidence>
<evidence type="ECO:0000313" key="2">
    <source>
        <dbReference type="Proteomes" id="UP000789831"/>
    </source>
</evidence>
<accession>A0A9N9CJR2</accession>
<reference evidence="1" key="1">
    <citation type="submission" date="2021-06" db="EMBL/GenBank/DDBJ databases">
        <authorList>
            <person name="Kallberg Y."/>
            <person name="Tangrot J."/>
            <person name="Rosling A."/>
        </authorList>
    </citation>
    <scope>NUCLEOTIDE SEQUENCE</scope>
    <source>
        <strain evidence="1">MT106</strain>
    </source>
</reference>
<proteinExistence type="predicted"/>
<keyword evidence="2" id="KW-1185">Reference proteome</keyword>
<comment type="caution">
    <text evidence="1">The sequence shown here is derived from an EMBL/GenBank/DDBJ whole genome shotgun (WGS) entry which is preliminary data.</text>
</comment>
<protein>
    <submittedName>
        <fullName evidence="1">4476_t:CDS:1</fullName>
    </submittedName>
</protein>
<dbReference type="EMBL" id="CAJVPL010002241">
    <property type="protein sequence ID" value="CAG8604295.1"/>
    <property type="molecule type" value="Genomic_DNA"/>
</dbReference>